<evidence type="ECO:0000313" key="1">
    <source>
        <dbReference type="EnsemblMetazoa" id="Aqu2.1.22858_001"/>
    </source>
</evidence>
<dbReference type="EnsemblMetazoa" id="Aqu2.1.22858_001">
    <property type="protein sequence ID" value="Aqu2.1.22858_001"/>
    <property type="gene ID" value="Aqu2.1.22858"/>
</dbReference>
<sequence length="111" mass="13349">MEGFIAKNRSNARAYYIRQCNRVKSRARIAYNISRKYKLAYSNQFHALNSGYILQKCKNWYNKNKIIKFTISLQYSQKLYSQNPFNKKMMSNIINKIQAHKKKLMETILRK</sequence>
<dbReference type="AlphaFoldDB" id="A0A1X7U5C3"/>
<protein>
    <submittedName>
        <fullName evidence="1">Uncharacterized protein</fullName>
    </submittedName>
</protein>
<organism evidence="1">
    <name type="scientific">Amphimedon queenslandica</name>
    <name type="common">Sponge</name>
    <dbReference type="NCBI Taxonomy" id="400682"/>
    <lineage>
        <taxon>Eukaryota</taxon>
        <taxon>Metazoa</taxon>
        <taxon>Porifera</taxon>
        <taxon>Demospongiae</taxon>
        <taxon>Heteroscleromorpha</taxon>
        <taxon>Haplosclerida</taxon>
        <taxon>Niphatidae</taxon>
        <taxon>Amphimedon</taxon>
    </lineage>
</organism>
<accession>A0A1X7U5C3</accession>
<dbReference type="InParanoid" id="A0A1X7U5C3"/>
<reference evidence="1" key="1">
    <citation type="submission" date="2017-05" db="UniProtKB">
        <authorList>
            <consortium name="EnsemblMetazoa"/>
        </authorList>
    </citation>
    <scope>IDENTIFICATION</scope>
</reference>
<name>A0A1X7U5C3_AMPQE</name>
<proteinExistence type="predicted"/>